<dbReference type="Gene3D" id="2.30.29.30">
    <property type="entry name" value="Pleckstrin-homology domain (PH domain)/Phosphotyrosine-binding domain (PTB)"/>
    <property type="match status" value="1"/>
</dbReference>
<dbReference type="InterPro" id="IPR011993">
    <property type="entry name" value="PH-like_dom_sf"/>
</dbReference>
<evidence type="ECO:0000256" key="1">
    <source>
        <dbReference type="SAM" id="Coils"/>
    </source>
</evidence>
<proteinExistence type="predicted"/>
<accession>A0AAV7ZBK6</accession>
<protein>
    <submittedName>
        <fullName evidence="2">Ciliary rootlet coiled-coil rootletin family member 2-related</fullName>
    </submittedName>
</protein>
<dbReference type="AlphaFoldDB" id="A0AAV7ZBK6"/>
<evidence type="ECO:0000313" key="3">
    <source>
        <dbReference type="Proteomes" id="UP001146793"/>
    </source>
</evidence>
<evidence type="ECO:0000313" key="2">
    <source>
        <dbReference type="EMBL" id="KAJ3439407.1"/>
    </source>
</evidence>
<comment type="caution">
    <text evidence="2">The sequence shown here is derived from an EMBL/GenBank/DDBJ whole genome shotgun (WGS) entry which is preliminary data.</text>
</comment>
<dbReference type="EMBL" id="JANTQA010000032">
    <property type="protein sequence ID" value="KAJ3439407.1"/>
    <property type="molecule type" value="Genomic_DNA"/>
</dbReference>
<feature type="coiled-coil region" evidence="1">
    <location>
        <begin position="49"/>
        <end position="181"/>
    </location>
</feature>
<reference evidence="2" key="1">
    <citation type="submission" date="2022-08" db="EMBL/GenBank/DDBJ databases">
        <title>Novel sulphate-reducing endosymbionts in the free-living metamonad Anaeramoeba.</title>
        <authorList>
            <person name="Jerlstrom-Hultqvist J."/>
            <person name="Cepicka I."/>
            <person name="Gallot-Lavallee L."/>
            <person name="Salas-Leiva D."/>
            <person name="Curtis B.A."/>
            <person name="Zahonova K."/>
            <person name="Pipaliya S."/>
            <person name="Dacks J."/>
            <person name="Roger A.J."/>
        </authorList>
    </citation>
    <scope>NUCLEOTIDE SEQUENCE</scope>
    <source>
        <strain evidence="2">Busselton2</strain>
    </source>
</reference>
<sequence>MSYYDPVKLQKEKEDQKKHFYQEKDFILGKFGNEIKERNKDLTILSTTIKNLSVKHKQTQEKYDQLLKSLDEVQQIQNEVKKSEKEVLRLTGQLNTGYVENPEILKKKCKEEQDEVTILENELMKKSLELKGIQELKVHVQTLEDALQERLSENKQINTKLNEANQELEDKCNNIQQILDEKPKELTQEEKLDEKKKNLGQLPSCSGNVLYKTGERFGRIKWAPGFMQVVDGSLELMKQKESEVINSLDLVKQSRTIRKDKKDTKKEYCLEVRSCGESILFALENAPILNIWYKTLLQYPL</sequence>
<dbReference type="Proteomes" id="UP001146793">
    <property type="component" value="Unassembled WGS sequence"/>
</dbReference>
<keyword evidence="1" id="KW-0175">Coiled coil</keyword>
<dbReference type="SUPFAM" id="SSF50729">
    <property type="entry name" value="PH domain-like"/>
    <property type="match status" value="1"/>
</dbReference>
<organism evidence="2 3">
    <name type="scientific">Anaeramoeba flamelloides</name>
    <dbReference type="NCBI Taxonomy" id="1746091"/>
    <lineage>
        <taxon>Eukaryota</taxon>
        <taxon>Metamonada</taxon>
        <taxon>Anaeramoebidae</taxon>
        <taxon>Anaeramoeba</taxon>
    </lineage>
</organism>
<name>A0AAV7ZBK6_9EUKA</name>
<gene>
    <name evidence="2" type="ORF">M0812_15433</name>
</gene>